<dbReference type="Pfam" id="PF00533">
    <property type="entry name" value="BRCT"/>
    <property type="match status" value="2"/>
</dbReference>
<feature type="region of interest" description="Disordered" evidence="12">
    <location>
        <begin position="1075"/>
        <end position="1167"/>
    </location>
</feature>
<evidence type="ECO:0000256" key="9">
    <source>
        <dbReference type="ARBA" id="ARBA00023163"/>
    </source>
</evidence>
<accession>A0A6L2PSF0</accession>
<evidence type="ECO:0000313" key="16">
    <source>
        <dbReference type="Proteomes" id="UP000502823"/>
    </source>
</evidence>
<feature type="region of interest" description="Disordered" evidence="12">
    <location>
        <begin position="1566"/>
        <end position="1592"/>
    </location>
</feature>
<dbReference type="Gene3D" id="3.30.160.60">
    <property type="entry name" value="Classic Zinc Finger"/>
    <property type="match status" value="2"/>
</dbReference>
<dbReference type="PANTHER" id="PTHR13561:SF20">
    <property type="entry name" value="DNA TOPOISOMERASE 2-BINDING PROTEIN 1"/>
    <property type="match status" value="1"/>
</dbReference>
<feature type="domain" description="C2H2-type" evidence="13">
    <location>
        <begin position="226"/>
        <end position="253"/>
    </location>
</feature>
<feature type="region of interest" description="Disordered" evidence="12">
    <location>
        <begin position="1274"/>
        <end position="1310"/>
    </location>
</feature>
<evidence type="ECO:0000256" key="2">
    <source>
        <dbReference type="ARBA" id="ARBA00006991"/>
    </source>
</evidence>
<evidence type="ECO:0000259" key="13">
    <source>
        <dbReference type="PROSITE" id="PS50157"/>
    </source>
</evidence>
<evidence type="ECO:0000256" key="10">
    <source>
        <dbReference type="ARBA" id="ARBA00023242"/>
    </source>
</evidence>
<dbReference type="InterPro" id="IPR013087">
    <property type="entry name" value="Znf_C2H2_type"/>
</dbReference>
<dbReference type="SUPFAM" id="SSF57667">
    <property type="entry name" value="beta-beta-alpha zinc fingers"/>
    <property type="match status" value="2"/>
</dbReference>
<proteinExistence type="inferred from homology"/>
<dbReference type="PROSITE" id="PS00028">
    <property type="entry name" value="ZINC_FINGER_C2H2_1"/>
    <property type="match status" value="2"/>
</dbReference>
<comment type="similarity">
    <text evidence="2">Belongs to the krueppel C2H2-type zinc-finger protein family.</text>
</comment>
<dbReference type="Gene3D" id="3.40.50.10190">
    <property type="entry name" value="BRCT domain"/>
    <property type="match status" value="7"/>
</dbReference>
<dbReference type="Proteomes" id="UP000502823">
    <property type="component" value="Unassembled WGS sequence"/>
</dbReference>
<dbReference type="CDD" id="cd17731">
    <property type="entry name" value="BRCT_TopBP1_rpt2_like"/>
    <property type="match status" value="2"/>
</dbReference>
<dbReference type="EMBL" id="BLKM01000550">
    <property type="protein sequence ID" value="GFG35509.1"/>
    <property type="molecule type" value="Genomic_DNA"/>
</dbReference>
<dbReference type="SMART" id="SM00292">
    <property type="entry name" value="BRCT"/>
    <property type="match status" value="6"/>
</dbReference>
<reference evidence="16" key="1">
    <citation type="submission" date="2020-01" db="EMBL/GenBank/DDBJ databases">
        <title>Draft genome sequence of the Termite Coptotermes fromosanus.</title>
        <authorList>
            <person name="Itakura S."/>
            <person name="Yosikawa Y."/>
            <person name="Umezawa K."/>
        </authorList>
    </citation>
    <scope>NUCLEOTIDE SEQUENCE [LARGE SCALE GENOMIC DNA]</scope>
</reference>
<keyword evidence="8" id="KW-0238">DNA-binding</keyword>
<dbReference type="GO" id="GO:0007095">
    <property type="term" value="P:mitotic G2 DNA damage checkpoint signaling"/>
    <property type="evidence" value="ECO:0007669"/>
    <property type="project" value="TreeGrafter"/>
</dbReference>
<dbReference type="CDD" id="cd17718">
    <property type="entry name" value="BRCT_TopBP1_rpt3"/>
    <property type="match status" value="1"/>
</dbReference>
<dbReference type="SMART" id="SM00355">
    <property type="entry name" value="ZnF_C2H2"/>
    <property type="match status" value="3"/>
</dbReference>
<evidence type="ECO:0000256" key="6">
    <source>
        <dbReference type="ARBA" id="ARBA00022833"/>
    </source>
</evidence>
<evidence type="ECO:0000256" key="5">
    <source>
        <dbReference type="ARBA" id="ARBA00022771"/>
    </source>
</evidence>
<dbReference type="FunFam" id="3.40.50.10190:FF:000021">
    <property type="entry name" value="DNA topoisomerase II binding protein 1"/>
    <property type="match status" value="1"/>
</dbReference>
<keyword evidence="7" id="KW-0805">Transcription regulation</keyword>
<keyword evidence="5 11" id="KW-0863">Zinc-finger</keyword>
<name>A0A6L2PSF0_COPFO</name>
<feature type="domain" description="BRCT" evidence="14">
    <location>
        <begin position="341"/>
        <end position="412"/>
    </location>
</feature>
<feature type="domain" description="BRCT" evidence="14">
    <location>
        <begin position="1342"/>
        <end position="1425"/>
    </location>
</feature>
<dbReference type="PROSITE" id="PS50157">
    <property type="entry name" value="ZINC_FINGER_C2H2_2"/>
    <property type="match status" value="2"/>
</dbReference>
<comment type="subcellular location">
    <subcellularLocation>
        <location evidence="1">Nucleus</location>
    </subcellularLocation>
</comment>
<dbReference type="FunCoup" id="A0A6L2PSF0">
    <property type="interactions" value="1609"/>
</dbReference>
<dbReference type="PROSITE" id="PS50172">
    <property type="entry name" value="BRCT"/>
    <property type="match status" value="6"/>
</dbReference>
<evidence type="ECO:0000313" key="15">
    <source>
        <dbReference type="EMBL" id="GFG35509.1"/>
    </source>
</evidence>
<evidence type="ECO:0008006" key="17">
    <source>
        <dbReference type="Google" id="ProtNLM"/>
    </source>
</evidence>
<dbReference type="GO" id="GO:0010468">
    <property type="term" value="P:regulation of gene expression"/>
    <property type="evidence" value="ECO:0007669"/>
    <property type="project" value="UniProtKB-ARBA"/>
</dbReference>
<dbReference type="FunFam" id="3.40.50.10190:FF:000018">
    <property type="entry name" value="DNA topoisomerase 2-binding protein 1"/>
    <property type="match status" value="1"/>
</dbReference>
<evidence type="ECO:0000256" key="3">
    <source>
        <dbReference type="ARBA" id="ARBA00022723"/>
    </source>
</evidence>
<organism evidence="15 16">
    <name type="scientific">Coptotermes formosanus</name>
    <name type="common">Formosan subterranean termite</name>
    <dbReference type="NCBI Taxonomy" id="36987"/>
    <lineage>
        <taxon>Eukaryota</taxon>
        <taxon>Metazoa</taxon>
        <taxon>Ecdysozoa</taxon>
        <taxon>Arthropoda</taxon>
        <taxon>Hexapoda</taxon>
        <taxon>Insecta</taxon>
        <taxon>Pterygota</taxon>
        <taxon>Neoptera</taxon>
        <taxon>Polyneoptera</taxon>
        <taxon>Dictyoptera</taxon>
        <taxon>Blattodea</taxon>
        <taxon>Blattoidea</taxon>
        <taxon>Termitoidae</taxon>
        <taxon>Rhinotermitidae</taxon>
        <taxon>Coptotermes</taxon>
    </lineage>
</organism>
<dbReference type="Pfam" id="PF12738">
    <property type="entry name" value="PTCB-BRCT"/>
    <property type="match status" value="3"/>
</dbReference>
<dbReference type="InterPro" id="IPR036420">
    <property type="entry name" value="BRCT_dom_sf"/>
</dbReference>
<feature type="domain" description="C2H2-type" evidence="13">
    <location>
        <begin position="198"/>
        <end position="225"/>
    </location>
</feature>
<dbReference type="PANTHER" id="PTHR13561">
    <property type="entry name" value="DNA REPLICATION REGULATOR DPB11-RELATED"/>
    <property type="match status" value="1"/>
</dbReference>
<keyword evidence="3" id="KW-0479">Metal-binding</keyword>
<feature type="domain" description="BRCT" evidence="14">
    <location>
        <begin position="907"/>
        <end position="1004"/>
    </location>
</feature>
<gene>
    <name evidence="15" type="ORF">Cfor_09156</name>
</gene>
<feature type="domain" description="BRCT" evidence="14">
    <location>
        <begin position="605"/>
        <end position="690"/>
    </location>
</feature>
<dbReference type="OrthoDB" id="251770at2759"/>
<evidence type="ECO:0000256" key="11">
    <source>
        <dbReference type="PROSITE-ProRule" id="PRU00042"/>
    </source>
</evidence>
<evidence type="ECO:0000256" key="1">
    <source>
        <dbReference type="ARBA" id="ARBA00004123"/>
    </source>
</evidence>
<feature type="domain" description="BRCT" evidence="14">
    <location>
        <begin position="821"/>
        <end position="901"/>
    </location>
</feature>
<evidence type="ECO:0000256" key="4">
    <source>
        <dbReference type="ARBA" id="ARBA00022737"/>
    </source>
</evidence>
<dbReference type="GO" id="GO:0003677">
    <property type="term" value="F:DNA binding"/>
    <property type="evidence" value="ECO:0007669"/>
    <property type="project" value="UniProtKB-KW"/>
</dbReference>
<dbReference type="InParanoid" id="A0A6L2PSF0"/>
<feature type="compositionally biased region" description="Polar residues" evidence="12">
    <location>
        <begin position="1119"/>
        <end position="1151"/>
    </location>
</feature>
<dbReference type="SUPFAM" id="SSF52113">
    <property type="entry name" value="BRCT domain"/>
    <property type="match status" value="6"/>
</dbReference>
<dbReference type="Pfam" id="PF16589">
    <property type="entry name" value="BRCT_2"/>
    <property type="match status" value="1"/>
</dbReference>
<protein>
    <recommendedName>
        <fullName evidence="17">DNA topoisomerase 2-binding protein 1</fullName>
    </recommendedName>
</protein>
<dbReference type="Pfam" id="PF00096">
    <property type="entry name" value="zf-C2H2"/>
    <property type="match status" value="2"/>
</dbReference>
<evidence type="ECO:0000256" key="8">
    <source>
        <dbReference type="ARBA" id="ARBA00023125"/>
    </source>
</evidence>
<keyword evidence="10" id="KW-0539">Nucleus</keyword>
<dbReference type="GO" id="GO:0033314">
    <property type="term" value="P:mitotic DNA replication checkpoint signaling"/>
    <property type="evidence" value="ECO:0007669"/>
    <property type="project" value="TreeGrafter"/>
</dbReference>
<evidence type="ECO:0000259" key="14">
    <source>
        <dbReference type="PROSITE" id="PS50172"/>
    </source>
</evidence>
<feature type="domain" description="BRCT" evidence="14">
    <location>
        <begin position="434"/>
        <end position="523"/>
    </location>
</feature>
<keyword evidence="4" id="KW-0677">Repeat</keyword>
<dbReference type="GO" id="GO:0006270">
    <property type="term" value="P:DNA replication initiation"/>
    <property type="evidence" value="ECO:0007669"/>
    <property type="project" value="TreeGrafter"/>
</dbReference>
<dbReference type="InterPro" id="IPR001357">
    <property type="entry name" value="BRCT_dom"/>
</dbReference>
<dbReference type="FunFam" id="3.30.160.60:FF:000744">
    <property type="entry name" value="zinc finger E-box-binding homeobox 1"/>
    <property type="match status" value="1"/>
</dbReference>
<dbReference type="GO" id="GO:0008270">
    <property type="term" value="F:zinc ion binding"/>
    <property type="evidence" value="ECO:0007669"/>
    <property type="project" value="UniProtKB-KW"/>
</dbReference>
<keyword evidence="16" id="KW-1185">Reference proteome</keyword>
<dbReference type="CDD" id="cd17738">
    <property type="entry name" value="BRCT_TopBP1_rpt7"/>
    <property type="match status" value="1"/>
</dbReference>
<dbReference type="FunFam" id="3.30.160.60:FF:000070">
    <property type="entry name" value="zinc finger protein 689 isoform X1"/>
    <property type="match status" value="1"/>
</dbReference>
<feature type="compositionally biased region" description="Basic and acidic residues" evidence="12">
    <location>
        <begin position="1275"/>
        <end position="1310"/>
    </location>
</feature>
<dbReference type="InterPro" id="IPR036236">
    <property type="entry name" value="Znf_C2H2_sf"/>
</dbReference>
<evidence type="ECO:0000256" key="7">
    <source>
        <dbReference type="ARBA" id="ARBA00023015"/>
    </source>
</evidence>
<dbReference type="InterPro" id="IPR059215">
    <property type="entry name" value="BRCT2_TopBP1-like"/>
</dbReference>
<feature type="compositionally biased region" description="Basic residues" evidence="12">
    <location>
        <begin position="1093"/>
        <end position="1104"/>
    </location>
</feature>
<sequence>MKIDHIPVWEEHQMDLLNHEGIGCECMDWNCLAHYHIWNWNCVGLLEGGHSSCSKTCVTSFGDAHDVVKMKAEEDTDEHGSCSDTCLTSCGDAYEVVNIKVEEETDENGSCSETCLISSDVHEGANVKAEEDPDEHGSCSETCMASPDALEVVNIKAEADIDIKEENVPEHTAFPVIQTEPEVTLNEQLCIPSGECPYSCDVCNKAFTHQSSLIRHQRIHSDERPYSCIVCNKAFSRQSGLITHQRVHSGEHPYSCSVCNTAFTQQSSLSCVDHELSPQWVLEHNCASLKTAKQDVFVFQQFEGDIFSQYQNQKCVRLLGPRCLLSCLIEGLPIPESNSPIFTTAMRGLVVTTTNFSGQEKDDLVKKIEYMGASFSSKLVGGTTHLVAKNVLSVKYEKAIERNLLVMTADWVQNVWLESCKRNAHASDPEFQAYKCPVFHGLTVTCSNLPRQQKEEIRKLINDNGGIFSGQLDCENTKLLIIAHPTGEKYKYACEWKLPCVLPSWAYESVREGYAVSVEPHLTPHKKGVKCSTPNADETQLLPDFSMVSTIAGGGATHVNETVADTTLQSFLSNNNAVNRNPETQHTEILEKLDLREAKIAGLFLDGCNVYLSGFSMEQTEKLRRVLNGGGATRFNEISDCVTHVIVGDIVSSDLKVLKSSGFRPYVVTVNWVIESMKLRSPAPEEEFLCTNVLLQPAEPPSPLSKKGLQLLRQPMERPFPCLELTNDVKATNQRVEKMLLPLAADLVDQYLHTTVRNKQLAANTKPSAVNETEERPEERQIENFNKDAAAHHSTQLESDSMPCTETIVRVFTVLIFVVSFSDLTFFIVDFDNEETELLKDVIESHGGLVVGTSFKGIADYAVVPLIGAELSQTATEVVTHVWVEDCVLQEELVPVMYYHYPVPVDLSKRPLADCVMGISSYSGKERDFIFAVSEMLGAVTQELFARKNNTKKNALASTHLICSEPGSQKYRAAVKWKLPAVSHEWLLACAKEGRRVSEEPYLVQEDSCPVSKTLRITEAAKADSSLTGQNGTPNSKVQSSLLSADKPQNIATDIQTPNSGLKACNKRVAELQNDAVMGPPSTPTEQKGSSSRQHHVATSRTNKHGFSQESPLHIPTIEATTPKNGASLPGDSNQQTPKGPFSVSTPQTPYGQILKPNPSPETKKNWKKWIDNFPDFQKKKSSPKRKRKLSTPLSELKRRCWEMILPKDKQPVHSVSNNTFFIYDCSCEHDKPVKVIQLVCCFVCFYIGGHSDCQCQHTLCYSQLAQLNQLLSRRQSEGSDSEPRIRRVRPSEAHIHEDHADHNKQTDPEIEHLKKESQGLVGWDDPIDVNEQKRKSDCSQQGYRFMLSGIVDREHYESIVLSLGGEVTDKPAFDPSATHLVCCRPVRNEKLLASIASGKWVLHKGYLDASQKENRFLQEDEFEWGNPSALSVMRDLKPKSLEYELALSAHRWRCTLTEDTTGAFMGMRAIVCISREREEPFKRLILAGGVRSKSLYDVETIGHNTTEQLFAVPGTESKRLSKQELWKAVSSLKVLALVTADLSNMFERPPRVTILTIVASPDPLSRVPSASSVMKTSDPQSPGPSASLVET</sequence>
<keyword evidence="9" id="KW-0804">Transcription</keyword>
<evidence type="ECO:0000256" key="12">
    <source>
        <dbReference type="SAM" id="MobiDB-lite"/>
    </source>
</evidence>
<feature type="compositionally biased region" description="Polar residues" evidence="12">
    <location>
        <begin position="1569"/>
        <end position="1592"/>
    </location>
</feature>
<keyword evidence="6" id="KW-0862">Zinc</keyword>
<comment type="caution">
    <text evidence="15">The sequence shown here is derived from an EMBL/GenBank/DDBJ whole genome shotgun (WGS) entry which is preliminary data.</text>
</comment>
<dbReference type="GO" id="GO:0005634">
    <property type="term" value="C:nucleus"/>
    <property type="evidence" value="ECO:0007669"/>
    <property type="project" value="UniProtKB-SubCell"/>
</dbReference>